<gene>
    <name evidence="1" type="ORF">C8D82_1153</name>
</gene>
<sequence length="35" mass="4349">MNQMQLIQRKEELIGKTNLDFLDQVYKYIFLKHCF</sequence>
<reference evidence="1 2" key="1">
    <citation type="submission" date="2018-04" db="EMBL/GenBank/DDBJ databases">
        <title>Genomic Encyclopedia of Type Strains, Phase IV (KMG-IV): sequencing the most valuable type-strain genomes for metagenomic binning, comparative biology and taxonomic classification.</title>
        <authorList>
            <person name="Goeker M."/>
        </authorList>
    </citation>
    <scope>NUCLEOTIDE SEQUENCE [LARGE SCALE GENOMIC DNA]</scope>
    <source>
        <strain evidence="1 2">DSM 14823</strain>
    </source>
</reference>
<comment type="caution">
    <text evidence="1">The sequence shown here is derived from an EMBL/GenBank/DDBJ whole genome shotgun (WGS) entry which is preliminary data.</text>
</comment>
<protein>
    <submittedName>
        <fullName evidence="1">Uncharacterized protein</fullName>
    </submittedName>
</protein>
<dbReference type="EMBL" id="QEKH01000015">
    <property type="protein sequence ID" value="PVY40952.1"/>
    <property type="molecule type" value="Genomic_DNA"/>
</dbReference>
<organism evidence="1 2">
    <name type="scientific">Victivallis vadensis</name>
    <dbReference type="NCBI Taxonomy" id="172901"/>
    <lineage>
        <taxon>Bacteria</taxon>
        <taxon>Pseudomonadati</taxon>
        <taxon>Lentisphaerota</taxon>
        <taxon>Lentisphaeria</taxon>
        <taxon>Victivallales</taxon>
        <taxon>Victivallaceae</taxon>
        <taxon>Victivallis</taxon>
    </lineage>
</organism>
<dbReference type="Proteomes" id="UP000245959">
    <property type="component" value="Unassembled WGS sequence"/>
</dbReference>
<evidence type="ECO:0000313" key="2">
    <source>
        <dbReference type="Proteomes" id="UP000245959"/>
    </source>
</evidence>
<name>A0A2U1AX43_9BACT</name>
<evidence type="ECO:0000313" key="1">
    <source>
        <dbReference type="EMBL" id="PVY40952.1"/>
    </source>
</evidence>
<proteinExistence type="predicted"/>
<keyword evidence="2" id="KW-1185">Reference proteome</keyword>
<dbReference type="AlphaFoldDB" id="A0A2U1AX43"/>
<accession>A0A2U1AX43</accession>